<dbReference type="PROSITE" id="PS51677">
    <property type="entry name" value="NODB"/>
    <property type="match status" value="1"/>
</dbReference>
<dbReference type="Pfam" id="PF01522">
    <property type="entry name" value="Polysacc_deac_1"/>
    <property type="match status" value="1"/>
</dbReference>
<evidence type="ECO:0000313" key="4">
    <source>
        <dbReference type="EMBL" id="TCT22633.1"/>
    </source>
</evidence>
<dbReference type="RefSeq" id="WP_243646796.1">
    <property type="nucleotide sequence ID" value="NZ_SMAN01000008.1"/>
</dbReference>
<dbReference type="PANTHER" id="PTHR10587">
    <property type="entry name" value="GLYCOSYL TRANSFERASE-RELATED"/>
    <property type="match status" value="1"/>
</dbReference>
<proteinExistence type="predicted"/>
<evidence type="ECO:0000256" key="1">
    <source>
        <dbReference type="SAM" id="MobiDB-lite"/>
    </source>
</evidence>
<dbReference type="InterPro" id="IPR011330">
    <property type="entry name" value="Glyco_hydro/deAcase_b/a-brl"/>
</dbReference>
<feature type="region of interest" description="Disordered" evidence="1">
    <location>
        <begin position="20"/>
        <end position="82"/>
    </location>
</feature>
<sequence>MKKIFVLVMAFILAGCGTNHAEQNPEPSGEENTNGGNIEENQKEQADGTEGQTSHENDEPEENGEEEQMEESNEPSRDEPMMSQYYVDGNWSVKPIDGAKEEVVLITIDDAPDKYGLEMAKTLKELDVPAIFFVNGIFIEAGNGREQLKDIYDMGFEIGNHTFSHKKLSELSKEEQYEEIVRVNDLVEEITGERPKFFRAPFGVNTDYSKQVAKDEGMVVMNWSFGYDWNQEYMNEKALADIMVNAKELGNGSNLLMHDREWTFKALDDIVAGLREKGFGFVDPDLIETSREVQEDM</sequence>
<dbReference type="GO" id="GO:0005975">
    <property type="term" value="P:carbohydrate metabolic process"/>
    <property type="evidence" value="ECO:0007669"/>
    <property type="project" value="InterPro"/>
</dbReference>
<organism evidence="4 5">
    <name type="scientific">Melghiribacillus thermohalophilus</name>
    <dbReference type="NCBI Taxonomy" id="1324956"/>
    <lineage>
        <taxon>Bacteria</taxon>
        <taxon>Bacillati</taxon>
        <taxon>Bacillota</taxon>
        <taxon>Bacilli</taxon>
        <taxon>Bacillales</taxon>
        <taxon>Bacillaceae</taxon>
        <taxon>Melghiribacillus</taxon>
    </lineage>
</organism>
<dbReference type="EMBL" id="SMAN01000008">
    <property type="protein sequence ID" value="TCT22633.1"/>
    <property type="molecule type" value="Genomic_DNA"/>
</dbReference>
<evidence type="ECO:0000313" key="5">
    <source>
        <dbReference type="Proteomes" id="UP000294650"/>
    </source>
</evidence>
<name>A0A4R3N6B5_9BACI</name>
<dbReference type="InterPro" id="IPR002509">
    <property type="entry name" value="NODB_dom"/>
</dbReference>
<feature type="compositionally biased region" description="Acidic residues" evidence="1">
    <location>
        <begin position="58"/>
        <end position="73"/>
    </location>
</feature>
<dbReference type="AlphaFoldDB" id="A0A4R3N6B5"/>
<keyword evidence="2" id="KW-0732">Signal</keyword>
<feature type="signal peptide" evidence="2">
    <location>
        <begin position="1"/>
        <end position="21"/>
    </location>
</feature>
<dbReference type="GO" id="GO:0016810">
    <property type="term" value="F:hydrolase activity, acting on carbon-nitrogen (but not peptide) bonds"/>
    <property type="evidence" value="ECO:0007669"/>
    <property type="project" value="InterPro"/>
</dbReference>
<feature type="chain" id="PRO_5020307303" evidence="2">
    <location>
        <begin position="22"/>
        <end position="297"/>
    </location>
</feature>
<dbReference type="Proteomes" id="UP000294650">
    <property type="component" value="Unassembled WGS sequence"/>
</dbReference>
<gene>
    <name evidence="4" type="ORF">EDD68_10853</name>
</gene>
<reference evidence="4 5" key="1">
    <citation type="submission" date="2019-03" db="EMBL/GenBank/DDBJ databases">
        <title>Genomic Encyclopedia of Type Strains, Phase IV (KMG-IV): sequencing the most valuable type-strain genomes for metagenomic binning, comparative biology and taxonomic classification.</title>
        <authorList>
            <person name="Goeker M."/>
        </authorList>
    </citation>
    <scope>NUCLEOTIDE SEQUENCE [LARGE SCALE GENOMIC DNA]</scope>
    <source>
        <strain evidence="4 5">DSM 25894</strain>
    </source>
</reference>
<dbReference type="InterPro" id="IPR050248">
    <property type="entry name" value="Polysacc_deacetylase_ArnD"/>
</dbReference>
<evidence type="ECO:0000256" key="2">
    <source>
        <dbReference type="SAM" id="SignalP"/>
    </source>
</evidence>
<feature type="compositionally biased region" description="Low complexity" evidence="1">
    <location>
        <begin position="30"/>
        <end position="39"/>
    </location>
</feature>
<protein>
    <submittedName>
        <fullName evidence="4">Peptidoglycan/xylan/chitin deacetylase (PgdA/CDA1 family)</fullName>
    </submittedName>
</protein>
<accession>A0A4R3N6B5</accession>
<dbReference type="CDD" id="cd10917">
    <property type="entry name" value="CE4_NodB_like_6s_7s"/>
    <property type="match status" value="1"/>
</dbReference>
<keyword evidence="5" id="KW-1185">Reference proteome</keyword>
<feature type="domain" description="NodB homology" evidence="3">
    <location>
        <begin position="102"/>
        <end position="282"/>
    </location>
</feature>
<dbReference type="PROSITE" id="PS51257">
    <property type="entry name" value="PROKAR_LIPOPROTEIN"/>
    <property type="match status" value="1"/>
</dbReference>
<evidence type="ECO:0000259" key="3">
    <source>
        <dbReference type="PROSITE" id="PS51677"/>
    </source>
</evidence>
<comment type="caution">
    <text evidence="4">The sequence shown here is derived from an EMBL/GenBank/DDBJ whole genome shotgun (WGS) entry which is preliminary data.</text>
</comment>
<dbReference type="SUPFAM" id="SSF88713">
    <property type="entry name" value="Glycoside hydrolase/deacetylase"/>
    <property type="match status" value="1"/>
</dbReference>
<dbReference type="Gene3D" id="3.20.20.370">
    <property type="entry name" value="Glycoside hydrolase/deacetylase"/>
    <property type="match status" value="1"/>
</dbReference>